<evidence type="ECO:0000313" key="1">
    <source>
        <dbReference type="EMBL" id="KAI0057224.1"/>
    </source>
</evidence>
<evidence type="ECO:0000313" key="2">
    <source>
        <dbReference type="Proteomes" id="UP000814140"/>
    </source>
</evidence>
<reference evidence="1" key="2">
    <citation type="journal article" date="2022" name="New Phytol.">
        <title>Evolutionary transition to the ectomycorrhizal habit in the genomes of a hyperdiverse lineage of mushroom-forming fungi.</title>
        <authorList>
            <person name="Looney B."/>
            <person name="Miyauchi S."/>
            <person name="Morin E."/>
            <person name="Drula E."/>
            <person name="Courty P.E."/>
            <person name="Kohler A."/>
            <person name="Kuo A."/>
            <person name="LaButti K."/>
            <person name="Pangilinan J."/>
            <person name="Lipzen A."/>
            <person name="Riley R."/>
            <person name="Andreopoulos W."/>
            <person name="He G."/>
            <person name="Johnson J."/>
            <person name="Nolan M."/>
            <person name="Tritt A."/>
            <person name="Barry K.W."/>
            <person name="Grigoriev I.V."/>
            <person name="Nagy L.G."/>
            <person name="Hibbett D."/>
            <person name="Henrissat B."/>
            <person name="Matheny P.B."/>
            <person name="Labbe J."/>
            <person name="Martin F.M."/>
        </authorList>
    </citation>
    <scope>NUCLEOTIDE SEQUENCE</scope>
    <source>
        <strain evidence="1">HHB10654</strain>
    </source>
</reference>
<name>A0ACB8SLH1_9AGAM</name>
<dbReference type="Proteomes" id="UP000814140">
    <property type="component" value="Unassembled WGS sequence"/>
</dbReference>
<keyword evidence="2" id="KW-1185">Reference proteome</keyword>
<proteinExistence type="predicted"/>
<reference evidence="1" key="1">
    <citation type="submission" date="2021-03" db="EMBL/GenBank/DDBJ databases">
        <authorList>
            <consortium name="DOE Joint Genome Institute"/>
            <person name="Ahrendt S."/>
            <person name="Looney B.P."/>
            <person name="Miyauchi S."/>
            <person name="Morin E."/>
            <person name="Drula E."/>
            <person name="Courty P.E."/>
            <person name="Chicoki N."/>
            <person name="Fauchery L."/>
            <person name="Kohler A."/>
            <person name="Kuo A."/>
            <person name="Labutti K."/>
            <person name="Pangilinan J."/>
            <person name="Lipzen A."/>
            <person name="Riley R."/>
            <person name="Andreopoulos W."/>
            <person name="He G."/>
            <person name="Johnson J."/>
            <person name="Barry K.W."/>
            <person name="Grigoriev I.V."/>
            <person name="Nagy L."/>
            <person name="Hibbett D."/>
            <person name="Henrissat B."/>
            <person name="Matheny P.B."/>
            <person name="Labbe J."/>
            <person name="Martin F."/>
        </authorList>
    </citation>
    <scope>NUCLEOTIDE SEQUENCE</scope>
    <source>
        <strain evidence="1">HHB10654</strain>
    </source>
</reference>
<gene>
    <name evidence="1" type="ORF">BV25DRAFT_1920326</name>
</gene>
<sequence length="633" mass="65103">MRSTATFVALTAACQILPATAAPLLFTPPTVGPPLDPATKAALDQAIEQLRNDNAQASKRSIFDPVLNPGIAPTVAPPLDPETKAALDRAFAQIGNDGTAIAERSPFVLPPGLSDEQIAQIQAEINRPGLGQIQALRRAPFILPPGVTPDADFAAISAVLGRPISAKTVQTRRRIPIELLPPFGPLGPVDPPLDPTQGPEDGSDGDNGDGESSPVTIGIKRRSPFILPPGLSDEQIAQIQAEISAPFKGLGAPVAVSRSPLKILAPPVEDEDDDTNDDDTDDDGAAIVPLTLGIKRRSPFILDPGLTDDQIRQIQDQFKPHTLNGVTLGGPIVVSRESVAGEVVGDVAKAAETTVSSALKNGALSGLGTLIGGGAIGALLDHFSGSNSSPSKRDVIEFLEARSDSEFEARANVAGEVAQAAETTVSSAIKNGALSGLGTLIGGGVIGTLLDKFGGGASKREIIEFLNAREDSEFEARAGVAGEVAEVAETTISSALKNGALSGLGTLIGGGVVGTLLDKFGGGGSSSKREVLEYLAARQSATGEVVEDAAKAAVSSGVGKTIANSVAGALTGLGVSAAVGSIFDHIKNSQSSASKREILEYLEARTGEEMAAQAFRRELLDLVLETRNINELD</sequence>
<accession>A0ACB8SLH1</accession>
<organism evidence="1 2">
    <name type="scientific">Artomyces pyxidatus</name>
    <dbReference type="NCBI Taxonomy" id="48021"/>
    <lineage>
        <taxon>Eukaryota</taxon>
        <taxon>Fungi</taxon>
        <taxon>Dikarya</taxon>
        <taxon>Basidiomycota</taxon>
        <taxon>Agaricomycotina</taxon>
        <taxon>Agaricomycetes</taxon>
        <taxon>Russulales</taxon>
        <taxon>Auriscalpiaceae</taxon>
        <taxon>Artomyces</taxon>
    </lineage>
</organism>
<protein>
    <submittedName>
        <fullName evidence="1">Uncharacterized protein</fullName>
    </submittedName>
</protein>
<comment type="caution">
    <text evidence="1">The sequence shown here is derived from an EMBL/GenBank/DDBJ whole genome shotgun (WGS) entry which is preliminary data.</text>
</comment>
<dbReference type="EMBL" id="MU277250">
    <property type="protein sequence ID" value="KAI0057224.1"/>
    <property type="molecule type" value="Genomic_DNA"/>
</dbReference>